<keyword evidence="5" id="KW-0378">Hydrolase</keyword>
<dbReference type="GO" id="GO:0005634">
    <property type="term" value="C:nucleus"/>
    <property type="evidence" value="ECO:0007669"/>
    <property type="project" value="TreeGrafter"/>
</dbReference>
<dbReference type="GO" id="GO:0005737">
    <property type="term" value="C:cytoplasm"/>
    <property type="evidence" value="ECO:0007669"/>
    <property type="project" value="TreeGrafter"/>
</dbReference>
<dbReference type="EC" id="3.1.3.48" evidence="2"/>
<name>A0A6B2L4I9_9EUKA</name>
<dbReference type="GO" id="GO:0010971">
    <property type="term" value="P:positive regulation of G2/M transition of mitotic cell cycle"/>
    <property type="evidence" value="ECO:0007669"/>
    <property type="project" value="TreeGrafter"/>
</dbReference>
<evidence type="ECO:0000256" key="3">
    <source>
        <dbReference type="ARBA" id="ARBA00022618"/>
    </source>
</evidence>
<dbReference type="PROSITE" id="PS50206">
    <property type="entry name" value="RHODANESE_3"/>
    <property type="match status" value="1"/>
</dbReference>
<evidence type="ECO:0000256" key="6">
    <source>
        <dbReference type="ARBA" id="ARBA00022912"/>
    </source>
</evidence>
<dbReference type="SMART" id="SM00450">
    <property type="entry name" value="RHOD"/>
    <property type="match status" value="1"/>
</dbReference>
<evidence type="ECO:0000313" key="11">
    <source>
        <dbReference type="EMBL" id="NDV31758.1"/>
    </source>
</evidence>
<keyword evidence="6" id="KW-0904">Protein phosphatase</keyword>
<feature type="compositionally biased region" description="Acidic residues" evidence="9">
    <location>
        <begin position="311"/>
        <end position="335"/>
    </location>
</feature>
<feature type="region of interest" description="Disordered" evidence="9">
    <location>
        <begin position="295"/>
        <end position="340"/>
    </location>
</feature>
<dbReference type="InterPro" id="IPR036873">
    <property type="entry name" value="Rhodanese-like_dom_sf"/>
</dbReference>
<keyword evidence="4" id="KW-0498">Mitosis</keyword>
<sequence>MSQVLSDIKLTSPTKLTQSARAYSEQTRSTPTRNHVVEETLSHIRAVLSSPRKKTFLPILLNTSQPELNCLSSQTVAELVSGKFSHYYSKVLIVDCRFEYEYHGGHIRGAINLASDEEVDRFFMKETTYHNMGETLCLVFHCEFSSHRGPKAYKKLRSWDRKKHEACYPTLLFPEMYLLEGGYRKFYEDCADFCEPRGYIEMRDQFFINECKEAMKFRNRSKSCSRISRSCTNILDLLESESPLRNPMTMSTCSVPSRSECSMFGDSFVEPDHSQVQMIFGGGWKKRNEPVKLLEHENDVSTEPETYGTELENEDTDREEEGDTVVETESEEEDAFVPHFNSDLLKKSSVLFPKNLATDSDQEPDTKAQLS</sequence>
<dbReference type="PRINTS" id="PR00716">
    <property type="entry name" value="MPIPHPHTASE"/>
</dbReference>
<keyword evidence="3" id="KW-0132">Cell division</keyword>
<evidence type="ECO:0000256" key="4">
    <source>
        <dbReference type="ARBA" id="ARBA00022776"/>
    </source>
</evidence>
<evidence type="ECO:0000256" key="1">
    <source>
        <dbReference type="ARBA" id="ARBA00011065"/>
    </source>
</evidence>
<dbReference type="AlphaFoldDB" id="A0A6B2L4I9"/>
<dbReference type="Pfam" id="PF00581">
    <property type="entry name" value="Rhodanese"/>
    <property type="match status" value="1"/>
</dbReference>
<comment type="similarity">
    <text evidence="1">Belongs to the MPI phosphatase family.</text>
</comment>
<dbReference type="InterPro" id="IPR000751">
    <property type="entry name" value="MPI_Phosphatase"/>
</dbReference>
<dbReference type="FunFam" id="3.40.250.10:FF:000021">
    <property type="entry name" value="M-phase inducer phosphatase cdc-25.2"/>
    <property type="match status" value="1"/>
</dbReference>
<evidence type="ECO:0000256" key="7">
    <source>
        <dbReference type="ARBA" id="ARBA00023306"/>
    </source>
</evidence>
<dbReference type="GO" id="GO:0004725">
    <property type="term" value="F:protein tyrosine phosphatase activity"/>
    <property type="evidence" value="ECO:0007669"/>
    <property type="project" value="UniProtKB-EC"/>
</dbReference>
<proteinExistence type="inferred from homology"/>
<dbReference type="GO" id="GO:0051301">
    <property type="term" value="P:cell division"/>
    <property type="evidence" value="ECO:0007669"/>
    <property type="project" value="UniProtKB-KW"/>
</dbReference>
<dbReference type="PANTHER" id="PTHR10828">
    <property type="entry name" value="M-PHASE INDUCER PHOSPHATASE DUAL SPECIFICITY PHOSPHATASE CDC25"/>
    <property type="match status" value="1"/>
</dbReference>
<dbReference type="Gene3D" id="3.40.250.10">
    <property type="entry name" value="Rhodanese-like domain"/>
    <property type="match status" value="1"/>
</dbReference>
<dbReference type="SUPFAM" id="SSF52821">
    <property type="entry name" value="Rhodanese/Cell cycle control phosphatase"/>
    <property type="match status" value="1"/>
</dbReference>
<dbReference type="PANTHER" id="PTHR10828:SF17">
    <property type="entry name" value="PROTEIN-TYROSINE-PHOSPHATASE"/>
    <property type="match status" value="1"/>
</dbReference>
<organism evidence="11">
    <name type="scientific">Arcella intermedia</name>
    <dbReference type="NCBI Taxonomy" id="1963864"/>
    <lineage>
        <taxon>Eukaryota</taxon>
        <taxon>Amoebozoa</taxon>
        <taxon>Tubulinea</taxon>
        <taxon>Elardia</taxon>
        <taxon>Arcellinida</taxon>
        <taxon>Sphaerothecina</taxon>
        <taxon>Arcellidae</taxon>
        <taxon>Arcella</taxon>
    </lineage>
</organism>
<evidence type="ECO:0000259" key="10">
    <source>
        <dbReference type="PROSITE" id="PS50206"/>
    </source>
</evidence>
<dbReference type="InterPro" id="IPR001763">
    <property type="entry name" value="Rhodanese-like_dom"/>
</dbReference>
<evidence type="ECO:0000256" key="5">
    <source>
        <dbReference type="ARBA" id="ARBA00022801"/>
    </source>
</evidence>
<comment type="catalytic activity">
    <reaction evidence="8">
        <text>O-phospho-L-tyrosyl-[protein] + H2O = L-tyrosyl-[protein] + phosphate</text>
        <dbReference type="Rhea" id="RHEA:10684"/>
        <dbReference type="Rhea" id="RHEA-COMP:10136"/>
        <dbReference type="Rhea" id="RHEA-COMP:20101"/>
        <dbReference type="ChEBI" id="CHEBI:15377"/>
        <dbReference type="ChEBI" id="CHEBI:43474"/>
        <dbReference type="ChEBI" id="CHEBI:46858"/>
        <dbReference type="ChEBI" id="CHEBI:61978"/>
        <dbReference type="EC" id="3.1.3.48"/>
    </reaction>
</comment>
<evidence type="ECO:0000256" key="2">
    <source>
        <dbReference type="ARBA" id="ARBA00013064"/>
    </source>
</evidence>
<reference evidence="11" key="1">
    <citation type="journal article" date="2020" name="J. Eukaryot. Microbiol.">
        <title>De novo Sequencing, Assembly and Annotation of the Transcriptome for the Free-Living Testate Amoeba Arcella intermedia.</title>
        <authorList>
            <person name="Ribeiro G.M."/>
            <person name="Porfirio-Sousa A.L."/>
            <person name="Maurer-Alcala X.X."/>
            <person name="Katz L.A."/>
            <person name="Lahr D.J.G."/>
        </authorList>
    </citation>
    <scope>NUCLEOTIDE SEQUENCE</scope>
</reference>
<dbReference type="GO" id="GO:0000086">
    <property type="term" value="P:G2/M transition of mitotic cell cycle"/>
    <property type="evidence" value="ECO:0007669"/>
    <property type="project" value="TreeGrafter"/>
</dbReference>
<dbReference type="GO" id="GO:0110032">
    <property type="term" value="P:positive regulation of G2/MI transition of meiotic cell cycle"/>
    <property type="evidence" value="ECO:0007669"/>
    <property type="project" value="TreeGrafter"/>
</dbReference>
<protein>
    <recommendedName>
        <fullName evidence="2">protein-tyrosine-phosphatase</fullName>
        <ecNumber evidence="2">3.1.3.48</ecNumber>
    </recommendedName>
</protein>
<feature type="domain" description="Rhodanese" evidence="10">
    <location>
        <begin position="87"/>
        <end position="195"/>
    </location>
</feature>
<evidence type="ECO:0000256" key="9">
    <source>
        <dbReference type="SAM" id="MobiDB-lite"/>
    </source>
</evidence>
<keyword evidence="7" id="KW-0131">Cell cycle</keyword>
<accession>A0A6B2L4I9</accession>
<dbReference type="EMBL" id="GIBP01002789">
    <property type="protein sequence ID" value="NDV31758.1"/>
    <property type="molecule type" value="Transcribed_RNA"/>
</dbReference>
<evidence type="ECO:0000256" key="8">
    <source>
        <dbReference type="ARBA" id="ARBA00051722"/>
    </source>
</evidence>